<organism evidence="6 7">
    <name type="scientific">Sporothrix stenoceras</name>
    <dbReference type="NCBI Taxonomy" id="5173"/>
    <lineage>
        <taxon>Eukaryota</taxon>
        <taxon>Fungi</taxon>
        <taxon>Dikarya</taxon>
        <taxon>Ascomycota</taxon>
        <taxon>Pezizomycotina</taxon>
        <taxon>Sordariomycetes</taxon>
        <taxon>Sordariomycetidae</taxon>
        <taxon>Ophiostomatales</taxon>
        <taxon>Ophiostomataceae</taxon>
        <taxon>Sporothrix</taxon>
    </lineage>
</organism>
<evidence type="ECO:0000259" key="5">
    <source>
        <dbReference type="PROSITE" id="PS50089"/>
    </source>
</evidence>
<accession>A0ABR3Z092</accession>
<dbReference type="EMBL" id="JAWCUI010000037">
    <property type="protein sequence ID" value="KAL1893606.1"/>
    <property type="molecule type" value="Genomic_DNA"/>
</dbReference>
<evidence type="ECO:0000256" key="1">
    <source>
        <dbReference type="ARBA" id="ARBA00022723"/>
    </source>
</evidence>
<name>A0ABR3Z092_9PEZI</name>
<sequence length="777" mass="85181">MASDWLKVRAGPRGPVLLENQAAYETLPHAHQHQLILAVGGKEKARFLDAACLRRADHADGVRLHVLSPSLTVADCALHDMKKIDALHAVPSARGSVAQHDLQTDLVPGDSHHRIARFAYDMYWRLLAPFASAILLFMSDLGGPLGVADVIGGWARQAMGRPMANRPCLLLVTDEASLTIPALQDVLVIKLSALLRTAEPYRARTQADVEKLFRAFGGIGLVVPALATVTKHVTEACRLQQRARLAFHGRHLAWLLRSGVAHYVGGPHGPVDVQRLARRHRPPPANLADCMAEFVKVSHAAKIDHVEVIASALDLDAHPPGMHFFTPASTFDTFYAAALLRAGADFQAPTVREAFVRIAVERRSRSSADAHLRLLSKYQVAWMGCYSKHVCLVCLAQEPRRAPLPCGHQLCETCVVLGGEPSLSDPWQFQIAKCPLCRMHCDTWIALQPPTAGSRVLRLGGSLEQKEAVAQFLRELQALVGLTMSPLRDRFDVLVGSDIGAFFVQTMVTERWDLADCAYHLPRVTAPRLRAGNTVVSYGKNLDWELRRVEQFNGPRVVIDIQGRAVSNGAATMSADRALAQATGSRSPDVVVECRGETYEAEHLRTAAAKMTASLFFVELRCVPMFSAGPAVARVELQCRLQTGPPLFTLLARLRQQNARLHYRGGHGQLVTESLVSLSALQACRGGGRFLRCLDIDVDSMDSELDLRIEATAGSVEPVSNCPYSVWKLVQDQGLDCVFGRRDHRPVGPRQDAGPNKHVVGEMDSLCSVLDEITQWV</sequence>
<dbReference type="SUPFAM" id="SSF57850">
    <property type="entry name" value="RING/U-box"/>
    <property type="match status" value="1"/>
</dbReference>
<dbReference type="InterPro" id="IPR017907">
    <property type="entry name" value="Znf_RING_CS"/>
</dbReference>
<evidence type="ECO:0000256" key="2">
    <source>
        <dbReference type="ARBA" id="ARBA00022771"/>
    </source>
</evidence>
<feature type="domain" description="RING-type" evidence="5">
    <location>
        <begin position="391"/>
        <end position="438"/>
    </location>
</feature>
<reference evidence="6 7" key="1">
    <citation type="journal article" date="2024" name="IMA Fungus">
        <title>IMA Genome - F19 : A genome assembly and annotation guide to empower mycologists, including annotated draft genome sequences of Ceratocystis pirilliformis, Diaporthe australafricana, Fusarium ophioides, Paecilomyces lecythidis, and Sporothrix stenoceras.</title>
        <authorList>
            <person name="Aylward J."/>
            <person name="Wilson A.M."/>
            <person name="Visagie C.M."/>
            <person name="Spraker J."/>
            <person name="Barnes I."/>
            <person name="Buitendag C."/>
            <person name="Ceriani C."/>
            <person name="Del Mar Angel L."/>
            <person name="du Plessis D."/>
            <person name="Fuchs T."/>
            <person name="Gasser K."/>
            <person name="Kramer D."/>
            <person name="Li W."/>
            <person name="Munsamy K."/>
            <person name="Piso A."/>
            <person name="Price J.L."/>
            <person name="Sonnekus B."/>
            <person name="Thomas C."/>
            <person name="van der Nest A."/>
            <person name="van Dijk A."/>
            <person name="van Heerden A."/>
            <person name="van Vuuren N."/>
            <person name="Yilmaz N."/>
            <person name="Duong T.A."/>
            <person name="van der Merwe N.A."/>
            <person name="Wingfield M.J."/>
            <person name="Wingfield B.D."/>
        </authorList>
    </citation>
    <scope>NUCLEOTIDE SEQUENCE [LARGE SCALE GENOMIC DNA]</scope>
    <source>
        <strain evidence="6 7">CMW 5346</strain>
    </source>
</reference>
<keyword evidence="7" id="KW-1185">Reference proteome</keyword>
<dbReference type="InterPro" id="IPR013083">
    <property type="entry name" value="Znf_RING/FYVE/PHD"/>
</dbReference>
<dbReference type="Proteomes" id="UP001583186">
    <property type="component" value="Unassembled WGS sequence"/>
</dbReference>
<dbReference type="SMART" id="SM00184">
    <property type="entry name" value="RING"/>
    <property type="match status" value="1"/>
</dbReference>
<protein>
    <recommendedName>
        <fullName evidence="5">RING-type domain-containing protein</fullName>
    </recommendedName>
</protein>
<gene>
    <name evidence="6" type="ORF">Sste5346_006437</name>
</gene>
<evidence type="ECO:0000313" key="7">
    <source>
        <dbReference type="Proteomes" id="UP001583186"/>
    </source>
</evidence>
<evidence type="ECO:0000256" key="3">
    <source>
        <dbReference type="ARBA" id="ARBA00022833"/>
    </source>
</evidence>
<evidence type="ECO:0000256" key="4">
    <source>
        <dbReference type="PROSITE-ProRule" id="PRU00175"/>
    </source>
</evidence>
<proteinExistence type="predicted"/>
<dbReference type="Gene3D" id="3.30.40.10">
    <property type="entry name" value="Zinc/RING finger domain, C3HC4 (zinc finger)"/>
    <property type="match status" value="1"/>
</dbReference>
<comment type="caution">
    <text evidence="6">The sequence shown here is derived from an EMBL/GenBank/DDBJ whole genome shotgun (WGS) entry which is preliminary data.</text>
</comment>
<keyword evidence="3" id="KW-0862">Zinc</keyword>
<dbReference type="PROSITE" id="PS00518">
    <property type="entry name" value="ZF_RING_1"/>
    <property type="match status" value="1"/>
</dbReference>
<keyword evidence="1" id="KW-0479">Metal-binding</keyword>
<keyword evidence="2 4" id="KW-0863">Zinc-finger</keyword>
<evidence type="ECO:0000313" key="6">
    <source>
        <dbReference type="EMBL" id="KAL1893606.1"/>
    </source>
</evidence>
<dbReference type="PROSITE" id="PS50089">
    <property type="entry name" value="ZF_RING_2"/>
    <property type="match status" value="1"/>
</dbReference>
<dbReference type="InterPro" id="IPR001841">
    <property type="entry name" value="Znf_RING"/>
</dbReference>